<dbReference type="InterPro" id="IPR009030">
    <property type="entry name" value="Growth_fac_rcpt_cys_sf"/>
</dbReference>
<dbReference type="EMBL" id="GG662761">
    <property type="protein sequence ID" value="EAR81786.2"/>
    <property type="molecule type" value="Genomic_DNA"/>
</dbReference>
<accession>Q228S0</accession>
<dbReference type="SUPFAM" id="SSF57184">
    <property type="entry name" value="Growth factor receptor domain"/>
    <property type="match status" value="2"/>
</dbReference>
<dbReference type="GeneID" id="7835654"/>
<dbReference type="AlphaFoldDB" id="Q228S0"/>
<protein>
    <recommendedName>
        <fullName evidence="3">Zinc finger lsd1 subclass family protein</fullName>
    </recommendedName>
</protein>
<keyword evidence="2" id="KW-1185">Reference proteome</keyword>
<dbReference type="Gene3D" id="2.10.220.10">
    <property type="entry name" value="Hormone Receptor, Insulin-like Growth Factor Receptor 1, Chain A, domain 2"/>
    <property type="match status" value="2"/>
</dbReference>
<evidence type="ECO:0000313" key="2">
    <source>
        <dbReference type="Proteomes" id="UP000009168"/>
    </source>
</evidence>
<organism evidence="1 2">
    <name type="scientific">Tetrahymena thermophila (strain SB210)</name>
    <dbReference type="NCBI Taxonomy" id="312017"/>
    <lineage>
        <taxon>Eukaryota</taxon>
        <taxon>Sar</taxon>
        <taxon>Alveolata</taxon>
        <taxon>Ciliophora</taxon>
        <taxon>Intramacronucleata</taxon>
        <taxon>Oligohymenophorea</taxon>
        <taxon>Hymenostomatida</taxon>
        <taxon>Tetrahymenina</taxon>
        <taxon>Tetrahymenidae</taxon>
        <taxon>Tetrahymena</taxon>
    </lineage>
</organism>
<dbReference type="SMART" id="SM00261">
    <property type="entry name" value="FU"/>
    <property type="match status" value="5"/>
</dbReference>
<dbReference type="InParanoid" id="Q228S0"/>
<dbReference type="KEGG" id="tet:TTHERM_01503040"/>
<dbReference type="eggNOG" id="KOG3525">
    <property type="taxonomic scope" value="Eukaryota"/>
</dbReference>
<dbReference type="InterPro" id="IPR006212">
    <property type="entry name" value="Furin_repeat"/>
</dbReference>
<reference evidence="2" key="1">
    <citation type="journal article" date="2006" name="PLoS Biol.">
        <title>Macronuclear genome sequence of the ciliate Tetrahymena thermophila, a model eukaryote.</title>
        <authorList>
            <person name="Eisen J.A."/>
            <person name="Coyne R.S."/>
            <person name="Wu M."/>
            <person name="Wu D."/>
            <person name="Thiagarajan M."/>
            <person name="Wortman J.R."/>
            <person name="Badger J.H."/>
            <person name="Ren Q."/>
            <person name="Amedeo P."/>
            <person name="Jones K.M."/>
            <person name="Tallon L.J."/>
            <person name="Delcher A.L."/>
            <person name="Salzberg S.L."/>
            <person name="Silva J.C."/>
            <person name="Haas B.J."/>
            <person name="Majoros W.H."/>
            <person name="Farzad M."/>
            <person name="Carlton J.M."/>
            <person name="Smith R.K. Jr."/>
            <person name="Garg J."/>
            <person name="Pearlman R.E."/>
            <person name="Karrer K.M."/>
            <person name="Sun L."/>
            <person name="Manning G."/>
            <person name="Elde N.C."/>
            <person name="Turkewitz A.P."/>
            <person name="Asai D.J."/>
            <person name="Wilkes D.E."/>
            <person name="Wang Y."/>
            <person name="Cai H."/>
            <person name="Collins K."/>
            <person name="Stewart B.A."/>
            <person name="Lee S.R."/>
            <person name="Wilamowska K."/>
            <person name="Weinberg Z."/>
            <person name="Ruzzo W.L."/>
            <person name="Wloga D."/>
            <person name="Gaertig J."/>
            <person name="Frankel J."/>
            <person name="Tsao C.-C."/>
            <person name="Gorovsky M.A."/>
            <person name="Keeling P.J."/>
            <person name="Waller R.F."/>
            <person name="Patron N.J."/>
            <person name="Cherry J.M."/>
            <person name="Stover N.A."/>
            <person name="Krieger C.J."/>
            <person name="del Toro C."/>
            <person name="Ryder H.F."/>
            <person name="Williamson S.C."/>
            <person name="Barbeau R.A."/>
            <person name="Hamilton E.P."/>
            <person name="Orias E."/>
        </authorList>
    </citation>
    <scope>NUCLEOTIDE SEQUENCE [LARGE SCALE GENOMIC DNA]</scope>
    <source>
        <strain evidence="2">SB210</strain>
    </source>
</reference>
<proteinExistence type="predicted"/>
<dbReference type="CDD" id="cd00064">
    <property type="entry name" value="FU"/>
    <property type="match status" value="1"/>
</dbReference>
<name>Q228S0_TETTS</name>
<dbReference type="RefSeq" id="XP_001029449.2">
    <property type="nucleotide sequence ID" value="XM_001029449.2"/>
</dbReference>
<evidence type="ECO:0008006" key="3">
    <source>
        <dbReference type="Google" id="ProtNLM"/>
    </source>
</evidence>
<dbReference type="Proteomes" id="UP000009168">
    <property type="component" value="Unassembled WGS sequence"/>
</dbReference>
<dbReference type="HOGENOM" id="CLU_503923_0_0_1"/>
<evidence type="ECO:0000313" key="1">
    <source>
        <dbReference type="EMBL" id="EAR81786.2"/>
    </source>
</evidence>
<gene>
    <name evidence="1" type="ORF">TTHERM_01503040</name>
</gene>
<sequence>MKALGFITGYYSTQQETYSLFLDFINNTNDNQKGFQIQFSTQSLNSISEININYIYFPEDQYYSGNSYYNIQSYNDSQQLNLNRFSFNISYTNGDGNQYKSTSQQQMQSFQVKNLQNTIGGINGFNFCGNKIDCGNSVRALLNIKNDNTYNYTTWSISQIYSITSQFIQFNMLNCNLINQTINFNDQCVNECPQKYFNNTDNTSQQLQVCSQCSEECQNCQSEKSKCITCKSGQYLYNNTCFKDQPDKTYCENKQFNYFICTECKNCTKYCDSNGQCLDCKNTYYFYRDKCQNELPPPNTYIDNGKYFDCHQTCKTCFQKGPNSCLSCDENNFIYQNNQCVCKDQKGLDQNFTCVNCKVLGCQNCTSDYTTCQGCQYDMILQNSICICSDQNYYFNQFKCIQSPNYKNCEKLNQFDSKCEQCKKGFQNYHGTCTYCGNGKYVASDNNCNGQCAQNCIFCLDSSSCQVYDQDLSCHFTCTTCTKPLSQNSCLGCISATRKLNNSTNTCDCIPGYEESGKNDCNKTEDPVKNYNQNTYSSPTAFEIVLIAILMIRQVLDTILSLNAYYMIFKSIQISRKKIPELNFKNELYMNNLPKEFDISTISQILDQSGKFQKSFKGQNY</sequence>